<evidence type="ECO:0000313" key="2">
    <source>
        <dbReference type="Proteomes" id="UP000192501"/>
    </source>
</evidence>
<dbReference type="EMBL" id="LTAI01000197">
    <property type="protein sequence ID" value="ORD99431.1"/>
    <property type="molecule type" value="Genomic_DNA"/>
</dbReference>
<dbReference type="VEuPathDB" id="MicrosporidiaDB:HERIO_2176"/>
<protein>
    <submittedName>
        <fullName evidence="1">Uncharacterized protein</fullName>
    </submittedName>
</protein>
<organism evidence="1 2">
    <name type="scientific">Hepatospora eriocheir</name>
    <dbReference type="NCBI Taxonomy" id="1081669"/>
    <lineage>
        <taxon>Eukaryota</taxon>
        <taxon>Fungi</taxon>
        <taxon>Fungi incertae sedis</taxon>
        <taxon>Microsporidia</taxon>
        <taxon>Hepatosporidae</taxon>
        <taxon>Hepatospora</taxon>
    </lineage>
</organism>
<dbReference type="VEuPathDB" id="MicrosporidiaDB:A0H76_856"/>
<sequence length="392" mass="46537">MNQHLTILTLLILKYIDNTRLEVNNFNDSKESKSNEKSYFFNDSDNEDYKVNENNRDNCIQYLDLYITNLYKYETITVEEFNELIKQSKKAIDFSQNDFIGSVEEVKILFLNIEKFIMKTKHSNLVFENDNEVINFWTNLMNFKLENLKEIQTIFDSCFFFYFKFNLDFLLKNNINNDSVIADVEIYNILFKLTNLILSFSEMGGYVDKIVVLKKQLFKLKITRIGNNEFLQKLEESHNIFMEKFSTIYCNCSSYIAPNLDDVKFENFFDIKKVINFFEHDKTFNIINFYKVGVKQFSILFGVLKKLIDKSENINNESSNSTKGEKIREFQNVKFKFEEITTGYKIILFFCRNLLINNKILSSSNGLNKVHINELKILNDKTEELLKKLKEF</sequence>
<evidence type="ECO:0000313" key="1">
    <source>
        <dbReference type="EMBL" id="ORD99431.1"/>
    </source>
</evidence>
<reference evidence="1 2" key="1">
    <citation type="journal article" date="2017" name="Environ. Microbiol.">
        <title>Decay of the glycolytic pathway and adaptation to intranuclear parasitism within Enterocytozoonidae microsporidia.</title>
        <authorList>
            <person name="Wiredu Boakye D."/>
            <person name="Jaroenlak P."/>
            <person name="Prachumwat A."/>
            <person name="Williams T.A."/>
            <person name="Bateman K.S."/>
            <person name="Itsathitphaisarn O."/>
            <person name="Sritunyalucksana K."/>
            <person name="Paszkiewicz K.H."/>
            <person name="Moore K.A."/>
            <person name="Stentiford G.D."/>
            <person name="Williams B.A."/>
        </authorList>
    </citation>
    <scope>NUCLEOTIDE SEQUENCE [LARGE SCALE GENOMIC DNA]</scope>
    <source>
        <strain evidence="2">canceri</strain>
    </source>
</reference>
<dbReference type="AlphaFoldDB" id="A0A1X0QI31"/>
<comment type="caution">
    <text evidence="1">The sequence shown here is derived from an EMBL/GenBank/DDBJ whole genome shotgun (WGS) entry which is preliminary data.</text>
</comment>
<name>A0A1X0QI31_9MICR</name>
<gene>
    <name evidence="1" type="ORF">A0H76_856</name>
</gene>
<accession>A0A1X0QI31</accession>
<proteinExistence type="predicted"/>
<dbReference type="Proteomes" id="UP000192501">
    <property type="component" value="Unassembled WGS sequence"/>
</dbReference>